<keyword evidence="1" id="KW-0812">Transmembrane</keyword>
<sequence>MTDAFLSVSQDAIRRAGLNAKEVQTDLSSLGGTDFAGLSAGALGIIGLPAVLRHNLGQGDFHRRVGRGAESARSLSSGMRATAEGYVTAEDAAIQALLERAGRTGRLDVYSDEMRRRLHPDHRPEGQSWKGGALVVGGVASAGLAVGASGLSRAFKEDMKRWSPGSTELARLQKMSGRTHAMLRVASTTSWNAAIACVVWMTAMTFDDDSVNRVMSAWRDRAERLGVIFGAGDPTGREALARAWEGDAKNAADRKLRDFVTAGIQLADRAVAKAHGLQEAVRHLNRAHDLAFAIVVKEVCLMLALSLLKAFHPGARLGAEITGRRLAMAIASVHGVIAAVMAWKIFTDVGEDFTGKQLPGIAPQDFPVIAV</sequence>
<feature type="transmembrane region" description="Helical" evidence="1">
    <location>
        <begin position="328"/>
        <end position="346"/>
    </location>
</feature>
<reference evidence="3" key="1">
    <citation type="submission" date="2016-10" db="EMBL/GenBank/DDBJ databases">
        <authorList>
            <person name="Varghese N."/>
            <person name="Submissions S."/>
        </authorList>
    </citation>
    <scope>NUCLEOTIDE SEQUENCE [LARGE SCALE GENOMIC DNA]</scope>
    <source>
        <strain evidence="3">CGMCC 4.2126</strain>
    </source>
</reference>
<gene>
    <name evidence="2" type="ORF">SAMN05216275_112131</name>
</gene>
<dbReference type="RefSeq" id="WP_093888393.1">
    <property type="nucleotide sequence ID" value="NZ_FOQY01000012.1"/>
</dbReference>
<keyword evidence="1" id="KW-1133">Transmembrane helix</keyword>
<name>A0A1I3U7F8_9ACTN</name>
<dbReference type="Proteomes" id="UP000199111">
    <property type="component" value="Unassembled WGS sequence"/>
</dbReference>
<dbReference type="AlphaFoldDB" id="A0A1I3U7F8"/>
<feature type="transmembrane region" description="Helical" evidence="1">
    <location>
        <begin position="181"/>
        <end position="203"/>
    </location>
</feature>
<dbReference type="EMBL" id="FOQY01000012">
    <property type="protein sequence ID" value="SFJ78835.1"/>
    <property type="molecule type" value="Genomic_DNA"/>
</dbReference>
<protein>
    <submittedName>
        <fullName evidence="2">Uncharacterized protein</fullName>
    </submittedName>
</protein>
<proteinExistence type="predicted"/>
<feature type="transmembrane region" description="Helical" evidence="1">
    <location>
        <begin position="290"/>
        <end position="308"/>
    </location>
</feature>
<evidence type="ECO:0000313" key="2">
    <source>
        <dbReference type="EMBL" id="SFJ78835.1"/>
    </source>
</evidence>
<evidence type="ECO:0000256" key="1">
    <source>
        <dbReference type="SAM" id="Phobius"/>
    </source>
</evidence>
<evidence type="ECO:0000313" key="3">
    <source>
        <dbReference type="Proteomes" id="UP000199111"/>
    </source>
</evidence>
<keyword evidence="1" id="KW-0472">Membrane</keyword>
<dbReference type="GeneID" id="96299639"/>
<organism evidence="2 3">
    <name type="scientific">Streptosporangium canum</name>
    <dbReference type="NCBI Taxonomy" id="324952"/>
    <lineage>
        <taxon>Bacteria</taxon>
        <taxon>Bacillati</taxon>
        <taxon>Actinomycetota</taxon>
        <taxon>Actinomycetes</taxon>
        <taxon>Streptosporangiales</taxon>
        <taxon>Streptosporangiaceae</taxon>
        <taxon>Streptosporangium</taxon>
    </lineage>
</organism>
<accession>A0A1I3U7F8</accession>
<keyword evidence="3" id="KW-1185">Reference proteome</keyword>